<name>A0AA38GK44_TAXCH</name>
<dbReference type="AlphaFoldDB" id="A0AA38GK44"/>
<evidence type="ECO:0000313" key="2">
    <source>
        <dbReference type="EMBL" id="KAH9324942.1"/>
    </source>
</evidence>
<feature type="compositionally biased region" description="Basic residues" evidence="1">
    <location>
        <begin position="18"/>
        <end position="28"/>
    </location>
</feature>
<feature type="non-terminal residue" evidence="2">
    <location>
        <position position="80"/>
    </location>
</feature>
<evidence type="ECO:0000256" key="1">
    <source>
        <dbReference type="SAM" id="MobiDB-lite"/>
    </source>
</evidence>
<sequence length="80" mass="8863">MDVPMAQVNAAHQKVLTRKRMHQGTGKRHISEGVDTNMDAPMAQVRGAHQEVLTCKKSCQGAGKRCIARGVDMQKIMPRH</sequence>
<comment type="caution">
    <text evidence="2">The sequence shown here is derived from an EMBL/GenBank/DDBJ whole genome shotgun (WGS) entry which is preliminary data.</text>
</comment>
<reference evidence="2 3" key="1">
    <citation type="journal article" date="2021" name="Nat. Plants">
        <title>The Taxus genome provides insights into paclitaxel biosynthesis.</title>
        <authorList>
            <person name="Xiong X."/>
            <person name="Gou J."/>
            <person name="Liao Q."/>
            <person name="Li Y."/>
            <person name="Zhou Q."/>
            <person name="Bi G."/>
            <person name="Li C."/>
            <person name="Du R."/>
            <person name="Wang X."/>
            <person name="Sun T."/>
            <person name="Guo L."/>
            <person name="Liang H."/>
            <person name="Lu P."/>
            <person name="Wu Y."/>
            <person name="Zhang Z."/>
            <person name="Ro D.K."/>
            <person name="Shang Y."/>
            <person name="Huang S."/>
            <person name="Yan J."/>
        </authorList>
    </citation>
    <scope>NUCLEOTIDE SEQUENCE [LARGE SCALE GENOMIC DNA]</scope>
    <source>
        <strain evidence="2">Ta-2019</strain>
    </source>
</reference>
<evidence type="ECO:0000313" key="3">
    <source>
        <dbReference type="Proteomes" id="UP000824469"/>
    </source>
</evidence>
<organism evidence="2 3">
    <name type="scientific">Taxus chinensis</name>
    <name type="common">Chinese yew</name>
    <name type="synonym">Taxus wallichiana var. chinensis</name>
    <dbReference type="NCBI Taxonomy" id="29808"/>
    <lineage>
        <taxon>Eukaryota</taxon>
        <taxon>Viridiplantae</taxon>
        <taxon>Streptophyta</taxon>
        <taxon>Embryophyta</taxon>
        <taxon>Tracheophyta</taxon>
        <taxon>Spermatophyta</taxon>
        <taxon>Pinopsida</taxon>
        <taxon>Pinidae</taxon>
        <taxon>Conifers II</taxon>
        <taxon>Cupressales</taxon>
        <taxon>Taxaceae</taxon>
        <taxon>Taxus</taxon>
    </lineage>
</organism>
<feature type="region of interest" description="Disordered" evidence="1">
    <location>
        <begin position="18"/>
        <end position="37"/>
    </location>
</feature>
<dbReference type="EMBL" id="JAHRHJ020000002">
    <property type="protein sequence ID" value="KAH9324942.1"/>
    <property type="molecule type" value="Genomic_DNA"/>
</dbReference>
<dbReference type="Proteomes" id="UP000824469">
    <property type="component" value="Unassembled WGS sequence"/>
</dbReference>
<accession>A0AA38GK44</accession>
<proteinExistence type="predicted"/>
<keyword evidence="3" id="KW-1185">Reference proteome</keyword>
<gene>
    <name evidence="2" type="ORF">KI387_005120</name>
</gene>
<protein>
    <submittedName>
        <fullName evidence="2">Uncharacterized protein</fullName>
    </submittedName>
</protein>